<reference evidence="1 2" key="1">
    <citation type="submission" date="2020-08" db="EMBL/GenBank/DDBJ databases">
        <title>Sequencing the genomes of 1000 actinobacteria strains.</title>
        <authorList>
            <person name="Klenk H.-P."/>
        </authorList>
    </citation>
    <scope>NUCLEOTIDE SEQUENCE [LARGE SCALE GENOMIC DNA]</scope>
    <source>
        <strain evidence="1 2">DSM 45298</strain>
    </source>
</reference>
<organism evidence="1 2">
    <name type="scientific">Gordonia humi</name>
    <dbReference type="NCBI Taxonomy" id="686429"/>
    <lineage>
        <taxon>Bacteria</taxon>
        <taxon>Bacillati</taxon>
        <taxon>Actinomycetota</taxon>
        <taxon>Actinomycetes</taxon>
        <taxon>Mycobacteriales</taxon>
        <taxon>Gordoniaceae</taxon>
        <taxon>Gordonia</taxon>
    </lineage>
</organism>
<protein>
    <submittedName>
        <fullName evidence="1">Phytoene dehydrogenase-like protein</fullName>
    </submittedName>
</protein>
<gene>
    <name evidence="1" type="ORF">BKA16_000716</name>
</gene>
<dbReference type="Proteomes" id="UP000551501">
    <property type="component" value="Unassembled WGS sequence"/>
</dbReference>
<dbReference type="PANTHER" id="PTHR10668:SF105">
    <property type="entry name" value="DEHYDROGENASE-RELATED"/>
    <property type="match status" value="1"/>
</dbReference>
<proteinExistence type="predicted"/>
<name>A0A840EUY4_9ACTN</name>
<comment type="caution">
    <text evidence="1">The sequence shown here is derived from an EMBL/GenBank/DDBJ whole genome shotgun (WGS) entry which is preliminary data.</text>
</comment>
<dbReference type="AlphaFoldDB" id="A0A840EUY4"/>
<sequence>MRDEFDAVVIGSGPNGLTAAAVLARAGRRVLVIEAADTIGGGARTDEAFGGGIRRDVCSAVHPTGYASPAFADLDLTAHGLTWAVPGVSVAHVGGFGTVGIHRDRQATATELGVDAARWRRIVDARDPTALAGRILELPALSARRPFSVAGAAAAVLPVDVVARMFATERAATVFAGIAAHAARPTTSAGSSAAGVLLGMLTATGWPVAVGGSESIADALAAVIRGHGGRIETGCAITELGQLPTGCDLFFDTSPDLIARLFGERLPRRYARALRRFDYGVGTCKVDFVLREPIPWTRRPELMAQTATFHLADDTMQIRRTERQVAAGLLPERPWVLGGEPTRVDPSRAPAGTHLAWAYCHVPAGCDVDVSDRIIAEIDAAAPGFRDLIVDRIVTTATDLAAHDANYVGGDINCGAASLRQLLARPVLARTPQITGIDGVYLCSSATAPGGGVHGMSGYRAARAALRRVTA</sequence>
<dbReference type="Gene3D" id="3.50.50.60">
    <property type="entry name" value="FAD/NAD(P)-binding domain"/>
    <property type="match status" value="2"/>
</dbReference>
<dbReference type="EMBL" id="JACIFP010000001">
    <property type="protein sequence ID" value="MBB4134164.1"/>
    <property type="molecule type" value="Genomic_DNA"/>
</dbReference>
<dbReference type="SUPFAM" id="SSF51905">
    <property type="entry name" value="FAD/NAD(P)-binding domain"/>
    <property type="match status" value="1"/>
</dbReference>
<evidence type="ECO:0000313" key="2">
    <source>
        <dbReference type="Proteomes" id="UP000551501"/>
    </source>
</evidence>
<accession>A0A840EUY4</accession>
<dbReference type="PRINTS" id="PR00411">
    <property type="entry name" value="PNDRDTASEI"/>
</dbReference>
<keyword evidence="2" id="KW-1185">Reference proteome</keyword>
<dbReference type="RefSeq" id="WP_183369372.1">
    <property type="nucleotide sequence ID" value="NZ_BAABHL010000105.1"/>
</dbReference>
<evidence type="ECO:0000313" key="1">
    <source>
        <dbReference type="EMBL" id="MBB4134164.1"/>
    </source>
</evidence>
<dbReference type="PANTHER" id="PTHR10668">
    <property type="entry name" value="PHYTOENE DEHYDROGENASE"/>
    <property type="match status" value="1"/>
</dbReference>
<dbReference type="InterPro" id="IPR036188">
    <property type="entry name" value="FAD/NAD-bd_sf"/>
</dbReference>
<dbReference type="Pfam" id="PF13450">
    <property type="entry name" value="NAD_binding_8"/>
    <property type="match status" value="1"/>
</dbReference>